<dbReference type="InterPro" id="IPR023753">
    <property type="entry name" value="FAD/NAD-binding_dom"/>
</dbReference>
<accession>A0A0G0BIM3</accession>
<gene>
    <name evidence="2" type="ORF">UR67_C0007G0039</name>
</gene>
<reference evidence="2 3" key="1">
    <citation type="journal article" date="2015" name="Nature">
        <title>rRNA introns, odd ribosomes, and small enigmatic genomes across a large radiation of phyla.</title>
        <authorList>
            <person name="Brown C.T."/>
            <person name="Hug L.A."/>
            <person name="Thomas B.C."/>
            <person name="Sharon I."/>
            <person name="Castelle C.J."/>
            <person name="Singh A."/>
            <person name="Wilkins M.J."/>
            <person name="Williams K.H."/>
            <person name="Banfield J.F."/>
        </authorList>
    </citation>
    <scope>NUCLEOTIDE SEQUENCE [LARGE SCALE GENOMIC DNA]</scope>
</reference>
<organism evidence="2 3">
    <name type="scientific">candidate division CPR3 bacterium GW2011_GWF2_35_18</name>
    <dbReference type="NCBI Taxonomy" id="1618350"/>
    <lineage>
        <taxon>Bacteria</taxon>
        <taxon>Bacteria division CPR3</taxon>
    </lineage>
</organism>
<evidence type="ECO:0000259" key="1">
    <source>
        <dbReference type="Pfam" id="PF07992"/>
    </source>
</evidence>
<dbReference type="STRING" id="1618350.UR67_C0007G0039"/>
<dbReference type="SUPFAM" id="SSF51905">
    <property type="entry name" value="FAD/NAD(P)-binding domain"/>
    <property type="match status" value="1"/>
</dbReference>
<evidence type="ECO:0000313" key="3">
    <source>
        <dbReference type="Proteomes" id="UP000034581"/>
    </source>
</evidence>
<dbReference type="PRINTS" id="PR00420">
    <property type="entry name" value="RNGMNOXGNASE"/>
</dbReference>
<dbReference type="Gene3D" id="3.50.50.60">
    <property type="entry name" value="FAD/NAD(P)-binding domain"/>
    <property type="match status" value="1"/>
</dbReference>
<protein>
    <recommendedName>
        <fullName evidence="1">FAD/NAD(P)-binding domain-containing protein</fullName>
    </recommendedName>
</protein>
<name>A0A0G0BIM3_UNCC3</name>
<dbReference type="AlphaFoldDB" id="A0A0G0BIM3"/>
<proteinExistence type="predicted"/>
<dbReference type="InterPro" id="IPR036188">
    <property type="entry name" value="FAD/NAD-bd_sf"/>
</dbReference>
<dbReference type="InterPro" id="IPR050407">
    <property type="entry name" value="Geranylgeranyl_reductase"/>
</dbReference>
<dbReference type="PANTHER" id="PTHR42685">
    <property type="entry name" value="GERANYLGERANYL DIPHOSPHATE REDUCTASE"/>
    <property type="match status" value="1"/>
</dbReference>
<feature type="domain" description="FAD/NAD(P)-binding" evidence="1">
    <location>
        <begin position="11"/>
        <end position="151"/>
    </location>
</feature>
<dbReference type="PANTHER" id="PTHR42685:SF22">
    <property type="entry name" value="CONDITIONED MEDIUM FACTOR RECEPTOR 1"/>
    <property type="match status" value="1"/>
</dbReference>
<dbReference type="EMBL" id="LBQB01000007">
    <property type="protein sequence ID" value="KKP69334.1"/>
    <property type="molecule type" value="Genomic_DNA"/>
</dbReference>
<sequence>MTPKNKLKSHYEVIVIGAGPAGLAAARILKEAGKEVVILEKNKVIGKKVCAGGLTHKDLESGIPKDIISREFSSVLLHSHHKISRVRIEIPLAYTIDREVLGKWQYSIVKKLGVPLVTSTVIKVDQEKVYLNSGQEVSFDYLIGADGASSVVRRSLNLESKNLLVAFHYVVPKQMQDMELFVNVEKYGFTYLWIFPHQNFTSIGTGIDVTQRSKISDIKPKLEDFIKSKKIDLSKCQYESAPINYDYQGFEFGNMFLIGDAGGFTAPLTGEGIYNAIVTGEEVARKIIAPEYDTPKIQNILKYQNIQKRVLRLAQGMGNAADFFADAFMEVIHYRFVNKVAMDILKV</sequence>
<comment type="caution">
    <text evidence="2">The sequence shown here is derived from an EMBL/GenBank/DDBJ whole genome shotgun (WGS) entry which is preliminary data.</text>
</comment>
<evidence type="ECO:0000313" key="2">
    <source>
        <dbReference type="EMBL" id="KKP69334.1"/>
    </source>
</evidence>
<dbReference type="GO" id="GO:0016491">
    <property type="term" value="F:oxidoreductase activity"/>
    <property type="evidence" value="ECO:0007669"/>
    <property type="project" value="InterPro"/>
</dbReference>
<dbReference type="Pfam" id="PF07992">
    <property type="entry name" value="Pyr_redox_2"/>
    <property type="match status" value="1"/>
</dbReference>
<dbReference type="Proteomes" id="UP000034581">
    <property type="component" value="Unassembled WGS sequence"/>
</dbReference>